<dbReference type="RefSeq" id="WP_331210725.1">
    <property type="nucleotide sequence ID" value="NZ_JAZGQL010000027.1"/>
</dbReference>
<accession>A0ABU7SKR4</accession>
<evidence type="ECO:0000313" key="8">
    <source>
        <dbReference type="Proteomes" id="UP001339911"/>
    </source>
</evidence>
<dbReference type="SUPFAM" id="SSF46785">
    <property type="entry name" value="Winged helix' DNA-binding domain"/>
    <property type="match status" value="1"/>
</dbReference>
<evidence type="ECO:0000256" key="3">
    <source>
        <dbReference type="ARBA" id="ARBA00023163"/>
    </source>
</evidence>
<sequence length="299" mass="31107">MKMVNNERKPDGLRAVERTVAVLAALAESPSGASLTELVKATEIPATTLHRMLGVLRGTALVRETADGRYALAAGTMTLARSYLDGLDLRQEALGVMRPLSALTGETCHLGVLALVHVVYIEKIDSPSRVRMHSRVGQTNPALTTAIGRAILAHSPAHVVDEVVDAHQRLSGERLDRAEVDALLAGVRVDGYARDIQESELGICCVAAPVFDHTGHVVAGLSISAPATRFDAGAAGRLGPQVRAAAADLSGQLGWPGAPTQATADPQADPADRTPQPRPAPAEPPSAPAESPSTPVAAP</sequence>
<comment type="caution">
    <text evidence="7">The sequence shown here is derived from an EMBL/GenBank/DDBJ whole genome shotgun (WGS) entry which is preliminary data.</text>
</comment>
<proteinExistence type="predicted"/>
<dbReference type="InterPro" id="IPR036388">
    <property type="entry name" value="WH-like_DNA-bd_sf"/>
</dbReference>
<dbReference type="Gene3D" id="1.10.10.10">
    <property type="entry name" value="Winged helix-like DNA-binding domain superfamily/Winged helix DNA-binding domain"/>
    <property type="match status" value="1"/>
</dbReference>
<dbReference type="InterPro" id="IPR036390">
    <property type="entry name" value="WH_DNA-bd_sf"/>
</dbReference>
<keyword evidence="1" id="KW-0805">Transcription regulation</keyword>
<dbReference type="InterPro" id="IPR014757">
    <property type="entry name" value="Tscrpt_reg_IclR_C"/>
</dbReference>
<feature type="compositionally biased region" description="Pro residues" evidence="4">
    <location>
        <begin position="276"/>
        <end position="287"/>
    </location>
</feature>
<dbReference type="InterPro" id="IPR005471">
    <property type="entry name" value="Tscrpt_reg_IclR_N"/>
</dbReference>
<protein>
    <submittedName>
        <fullName evidence="7">IclR family transcriptional regulator</fullName>
    </submittedName>
</protein>
<dbReference type="InterPro" id="IPR029016">
    <property type="entry name" value="GAF-like_dom_sf"/>
</dbReference>
<dbReference type="PROSITE" id="PS51077">
    <property type="entry name" value="HTH_ICLR"/>
    <property type="match status" value="1"/>
</dbReference>
<keyword evidence="2" id="KW-0238">DNA-binding</keyword>
<feature type="region of interest" description="Disordered" evidence="4">
    <location>
        <begin position="251"/>
        <end position="299"/>
    </location>
</feature>
<feature type="domain" description="IclR-ED" evidence="6">
    <location>
        <begin position="75"/>
        <end position="255"/>
    </location>
</feature>
<dbReference type="Pfam" id="PF01614">
    <property type="entry name" value="IclR_C"/>
    <property type="match status" value="1"/>
</dbReference>
<gene>
    <name evidence="7" type="ORF">V1634_27300</name>
</gene>
<evidence type="ECO:0000256" key="4">
    <source>
        <dbReference type="SAM" id="MobiDB-lite"/>
    </source>
</evidence>
<dbReference type="PANTHER" id="PTHR30136:SF8">
    <property type="entry name" value="TRANSCRIPTIONAL REGULATORY PROTEIN"/>
    <property type="match status" value="1"/>
</dbReference>
<organism evidence="7 8">
    <name type="scientific">Plantactinospora veratri</name>
    <dbReference type="NCBI Taxonomy" id="1436122"/>
    <lineage>
        <taxon>Bacteria</taxon>
        <taxon>Bacillati</taxon>
        <taxon>Actinomycetota</taxon>
        <taxon>Actinomycetes</taxon>
        <taxon>Micromonosporales</taxon>
        <taxon>Micromonosporaceae</taxon>
        <taxon>Plantactinospora</taxon>
    </lineage>
</organism>
<dbReference type="SMART" id="SM00346">
    <property type="entry name" value="HTH_ICLR"/>
    <property type="match status" value="1"/>
</dbReference>
<dbReference type="Proteomes" id="UP001339911">
    <property type="component" value="Unassembled WGS sequence"/>
</dbReference>
<dbReference type="SUPFAM" id="SSF55781">
    <property type="entry name" value="GAF domain-like"/>
    <property type="match status" value="1"/>
</dbReference>
<dbReference type="EMBL" id="JAZGQL010000027">
    <property type="protein sequence ID" value="MEE6310552.1"/>
    <property type="molecule type" value="Genomic_DNA"/>
</dbReference>
<feature type="compositionally biased region" description="Low complexity" evidence="4">
    <location>
        <begin position="258"/>
        <end position="269"/>
    </location>
</feature>
<evidence type="ECO:0000256" key="1">
    <source>
        <dbReference type="ARBA" id="ARBA00023015"/>
    </source>
</evidence>
<dbReference type="PROSITE" id="PS51078">
    <property type="entry name" value="ICLR_ED"/>
    <property type="match status" value="1"/>
</dbReference>
<evidence type="ECO:0000259" key="6">
    <source>
        <dbReference type="PROSITE" id="PS51078"/>
    </source>
</evidence>
<name>A0ABU7SKR4_9ACTN</name>
<evidence type="ECO:0000256" key="2">
    <source>
        <dbReference type="ARBA" id="ARBA00023125"/>
    </source>
</evidence>
<keyword evidence="8" id="KW-1185">Reference proteome</keyword>
<dbReference type="PANTHER" id="PTHR30136">
    <property type="entry name" value="HELIX-TURN-HELIX TRANSCRIPTIONAL REGULATOR, ICLR FAMILY"/>
    <property type="match status" value="1"/>
</dbReference>
<evidence type="ECO:0000313" key="7">
    <source>
        <dbReference type="EMBL" id="MEE6310552.1"/>
    </source>
</evidence>
<keyword evidence="3" id="KW-0804">Transcription</keyword>
<feature type="compositionally biased region" description="Low complexity" evidence="4">
    <location>
        <begin position="288"/>
        <end position="299"/>
    </location>
</feature>
<dbReference type="InterPro" id="IPR050707">
    <property type="entry name" value="HTH_MetabolicPath_Reg"/>
</dbReference>
<dbReference type="Pfam" id="PF09339">
    <property type="entry name" value="HTH_IclR"/>
    <property type="match status" value="1"/>
</dbReference>
<reference evidence="7 8" key="1">
    <citation type="submission" date="2024-01" db="EMBL/GenBank/DDBJ databases">
        <title>Genome insights into Plantactinospora veratri sp. nov.</title>
        <authorList>
            <person name="Wang L."/>
        </authorList>
    </citation>
    <scope>NUCLEOTIDE SEQUENCE [LARGE SCALE GENOMIC DNA]</scope>
    <source>
        <strain evidence="7 8">NEAU-FHS4</strain>
    </source>
</reference>
<feature type="domain" description="HTH iclR-type" evidence="5">
    <location>
        <begin position="13"/>
        <end position="74"/>
    </location>
</feature>
<evidence type="ECO:0000259" key="5">
    <source>
        <dbReference type="PROSITE" id="PS51077"/>
    </source>
</evidence>
<dbReference type="Gene3D" id="3.30.450.40">
    <property type="match status" value="1"/>
</dbReference>